<dbReference type="InterPro" id="IPR045024">
    <property type="entry name" value="NDH-2"/>
</dbReference>
<evidence type="ECO:0000256" key="5">
    <source>
        <dbReference type="ARBA" id="ARBA00023027"/>
    </source>
</evidence>
<keyword evidence="8" id="KW-1185">Reference proteome</keyword>
<evidence type="ECO:0000256" key="2">
    <source>
        <dbReference type="ARBA" id="ARBA00022630"/>
    </source>
</evidence>
<feature type="domain" description="FAD/NAD(P)-binding" evidence="6">
    <location>
        <begin position="6"/>
        <end position="341"/>
    </location>
</feature>
<accession>A0A1P8UDW4</accession>
<dbReference type="Proteomes" id="UP000243807">
    <property type="component" value="Chromosome"/>
</dbReference>
<dbReference type="GO" id="GO:0003954">
    <property type="term" value="F:NADH dehydrogenase activity"/>
    <property type="evidence" value="ECO:0007669"/>
    <property type="project" value="InterPro"/>
</dbReference>
<dbReference type="Gene3D" id="3.50.50.100">
    <property type="match status" value="1"/>
</dbReference>
<comment type="similarity">
    <text evidence="1">Belongs to the NADH dehydrogenase family.</text>
</comment>
<dbReference type="RefSeq" id="WP_076835356.1">
    <property type="nucleotide sequence ID" value="NZ_CP019434.1"/>
</dbReference>
<evidence type="ECO:0000313" key="8">
    <source>
        <dbReference type="Proteomes" id="UP000243807"/>
    </source>
</evidence>
<dbReference type="KEGG" id="afy:BW247_01945"/>
<dbReference type="PRINTS" id="PR00411">
    <property type="entry name" value="PNDRDTASEI"/>
</dbReference>
<dbReference type="OrthoDB" id="9781621at2"/>
<evidence type="ECO:0000313" key="7">
    <source>
        <dbReference type="EMBL" id="APZ42010.1"/>
    </source>
</evidence>
<evidence type="ECO:0000259" key="6">
    <source>
        <dbReference type="Pfam" id="PF07992"/>
    </source>
</evidence>
<evidence type="ECO:0000256" key="1">
    <source>
        <dbReference type="ARBA" id="ARBA00005272"/>
    </source>
</evidence>
<dbReference type="InterPro" id="IPR023753">
    <property type="entry name" value="FAD/NAD-binding_dom"/>
</dbReference>
<keyword evidence="2" id="KW-0285">Flavoprotein</keyword>
<dbReference type="AlphaFoldDB" id="A0A1P8UDW4"/>
<dbReference type="EMBL" id="CP019434">
    <property type="protein sequence ID" value="APZ42010.1"/>
    <property type="molecule type" value="Genomic_DNA"/>
</dbReference>
<organism evidence="7 8">
    <name type="scientific">Acidihalobacter ferrooxydans</name>
    <dbReference type="NCBI Taxonomy" id="1765967"/>
    <lineage>
        <taxon>Bacteria</taxon>
        <taxon>Pseudomonadati</taxon>
        <taxon>Pseudomonadota</taxon>
        <taxon>Gammaproteobacteria</taxon>
        <taxon>Chromatiales</taxon>
        <taxon>Ectothiorhodospiraceae</taxon>
        <taxon>Acidihalobacter</taxon>
    </lineage>
</organism>
<evidence type="ECO:0000256" key="3">
    <source>
        <dbReference type="ARBA" id="ARBA00022827"/>
    </source>
</evidence>
<dbReference type="PANTHER" id="PTHR43706:SF9">
    <property type="entry name" value="TYPE II NADH:QUINONE OXIDOREDUCTASE"/>
    <property type="match status" value="1"/>
</dbReference>
<gene>
    <name evidence="7" type="ORF">BW247_01945</name>
</gene>
<dbReference type="InterPro" id="IPR036188">
    <property type="entry name" value="FAD/NAD-bd_sf"/>
</dbReference>
<name>A0A1P8UDW4_9GAMM</name>
<dbReference type="Pfam" id="PF07992">
    <property type="entry name" value="Pyr_redox_2"/>
    <property type="match status" value="1"/>
</dbReference>
<proteinExistence type="inferred from homology"/>
<keyword evidence="5" id="KW-0520">NAD</keyword>
<evidence type="ECO:0000256" key="4">
    <source>
        <dbReference type="ARBA" id="ARBA00023002"/>
    </source>
</evidence>
<dbReference type="PRINTS" id="PR00368">
    <property type="entry name" value="FADPNR"/>
</dbReference>
<dbReference type="PANTHER" id="PTHR43706">
    <property type="entry name" value="NADH DEHYDROGENASE"/>
    <property type="match status" value="1"/>
</dbReference>
<reference evidence="7 8" key="1">
    <citation type="submission" date="2017-01" db="EMBL/GenBank/DDBJ databases">
        <title>Draft sequence of Acidihalobacter ferrooxidans strain DSM 14175 (strain V8).</title>
        <authorList>
            <person name="Khaleque H.N."/>
            <person name="Ramsay J.P."/>
            <person name="Murphy R.J.T."/>
            <person name="Kaksonen A.H."/>
            <person name="Boxall N.J."/>
            <person name="Watkin E.L.J."/>
        </authorList>
    </citation>
    <scope>NUCLEOTIDE SEQUENCE [LARGE SCALE GENOMIC DNA]</scope>
    <source>
        <strain evidence="7 8">V8</strain>
    </source>
</reference>
<dbReference type="GO" id="GO:0008137">
    <property type="term" value="F:NADH dehydrogenase (ubiquinone) activity"/>
    <property type="evidence" value="ECO:0007669"/>
    <property type="project" value="TreeGrafter"/>
</dbReference>
<dbReference type="STRING" id="1765967.BW247_01945"/>
<keyword evidence="4" id="KW-0560">Oxidoreductase</keyword>
<dbReference type="SUPFAM" id="SSF51905">
    <property type="entry name" value="FAD/NAD(P)-binding domain"/>
    <property type="match status" value="1"/>
</dbReference>
<sequence>MSTPHRIVIVGGGAAGLELATRLGNRLGKRKRASITLIDAQRTHLWKPLLHEVAAGTLDPAEHAITLLGHARRHHMNFRIGSLESIDRTQRRVWLAPNLNEAGEELIPRRDFAYDTLVIAVGSVSNDFHTPGVAEHCWFLDSLPEAQHFQHRLLEALLRAGTHKPGATGDALEVVIVGGGATGVELAAQMHHVARQLTQYGFDELDPEHRVHLSLFEAGSRILPALPERLSRDVTAELEGLGVRVHVDKRVTEVTREGIHTADGEFMPAAIKVWAAGIRAPDCLDNLDGLETNRNHQLAVRRNLLTTLDDSIFAIGDCADFPPDAEGRRVPPRAQTAHQQASFVARAIERRLRGREDIGTYVYRDYGSLVTLGHYSTVGSLMGSLTGSVWISGFVARVVYLSLHKMHQVALHGWLRTLALTLANLLRRSVNPEIKLH</sequence>
<protein>
    <submittedName>
        <fullName evidence="7">FAD-dependent oxidoreductase</fullName>
    </submittedName>
</protein>
<keyword evidence="3" id="KW-0274">FAD</keyword>